<dbReference type="EMBL" id="CAFABI010000003">
    <property type="protein sequence ID" value="CAB4818613.1"/>
    <property type="molecule type" value="Genomic_DNA"/>
</dbReference>
<evidence type="ECO:0000313" key="5">
    <source>
        <dbReference type="EMBL" id="CAB5076714.1"/>
    </source>
</evidence>
<proteinExistence type="inferred from homology"/>
<dbReference type="EMBL" id="CAFAZX010000002">
    <property type="protein sequence ID" value="CAB4839672.1"/>
    <property type="molecule type" value="Genomic_DNA"/>
</dbReference>
<dbReference type="PROSITE" id="PS00061">
    <property type="entry name" value="ADH_SHORT"/>
    <property type="match status" value="1"/>
</dbReference>
<dbReference type="EMBL" id="CAFBRB010000121">
    <property type="protein sequence ID" value="CAB5076714.1"/>
    <property type="molecule type" value="Genomic_DNA"/>
</dbReference>
<dbReference type="PRINTS" id="PR00081">
    <property type="entry name" value="GDHRDH"/>
</dbReference>
<evidence type="ECO:0000313" key="3">
    <source>
        <dbReference type="EMBL" id="CAB4818613.1"/>
    </source>
</evidence>
<dbReference type="AlphaFoldDB" id="A0A6J7B348"/>
<reference evidence="4" key="1">
    <citation type="submission" date="2020-05" db="EMBL/GenBank/DDBJ databases">
        <authorList>
            <person name="Chiriac C."/>
            <person name="Salcher M."/>
            <person name="Ghai R."/>
            <person name="Kavagutti S V."/>
        </authorList>
    </citation>
    <scope>NUCLEOTIDE SEQUENCE</scope>
</reference>
<dbReference type="InterPro" id="IPR020904">
    <property type="entry name" value="Sc_DH/Rdtase_CS"/>
</dbReference>
<dbReference type="InterPro" id="IPR036291">
    <property type="entry name" value="NAD(P)-bd_dom_sf"/>
</dbReference>
<name>A0A6J7B348_9ZZZZ</name>
<dbReference type="PANTHER" id="PTHR43477:SF1">
    <property type="entry name" value="DIHYDROANTICAPSIN 7-DEHYDROGENASE"/>
    <property type="match status" value="1"/>
</dbReference>
<dbReference type="SUPFAM" id="SSF51735">
    <property type="entry name" value="NAD(P)-binding Rossmann-fold domains"/>
    <property type="match status" value="1"/>
</dbReference>
<protein>
    <submittedName>
        <fullName evidence="4">Unannotated protein</fullName>
    </submittedName>
</protein>
<keyword evidence="2" id="KW-0560">Oxidoreductase</keyword>
<dbReference type="Pfam" id="PF13561">
    <property type="entry name" value="adh_short_C2"/>
    <property type="match status" value="1"/>
</dbReference>
<dbReference type="InterPro" id="IPR051122">
    <property type="entry name" value="SDR_DHRS6-like"/>
</dbReference>
<gene>
    <name evidence="3" type="ORF">UFOPK3197_00058</name>
    <name evidence="4" type="ORF">UFOPK3241_00110</name>
    <name evidence="5" type="ORF">UFOPK4401_01031</name>
</gene>
<sequence>MANKRVLLFGATGALGSAISQTYINHGWDVFPVVRVPVGLPNEIVLPFKSASPFEESNFNTIVFAQGANMNGTVLTTSDEAITDLFEANVGFIVKKVKFLMRECAIARNGHIVIISSIAEIFTRKEKLAYTVSKAAVGGLVRSLAVDLGRSHGILVNGILPGVVDTPMTRNTLAPEQFDHLVESTPIGRLVTAADVANGVYLLGSELNTGISGQSVMVDNAHSVTYLP</sequence>
<organism evidence="4">
    <name type="scientific">freshwater metagenome</name>
    <dbReference type="NCBI Taxonomy" id="449393"/>
    <lineage>
        <taxon>unclassified sequences</taxon>
        <taxon>metagenomes</taxon>
        <taxon>ecological metagenomes</taxon>
    </lineage>
</organism>
<accession>A0A6J7B348</accession>
<dbReference type="Gene3D" id="3.40.50.720">
    <property type="entry name" value="NAD(P)-binding Rossmann-like Domain"/>
    <property type="match status" value="1"/>
</dbReference>
<evidence type="ECO:0000256" key="1">
    <source>
        <dbReference type="ARBA" id="ARBA00006484"/>
    </source>
</evidence>
<dbReference type="GO" id="GO:0016491">
    <property type="term" value="F:oxidoreductase activity"/>
    <property type="evidence" value="ECO:0007669"/>
    <property type="project" value="UniProtKB-KW"/>
</dbReference>
<dbReference type="PANTHER" id="PTHR43477">
    <property type="entry name" value="DIHYDROANTICAPSIN 7-DEHYDROGENASE"/>
    <property type="match status" value="1"/>
</dbReference>
<dbReference type="InterPro" id="IPR002347">
    <property type="entry name" value="SDR_fam"/>
</dbReference>
<evidence type="ECO:0000256" key="2">
    <source>
        <dbReference type="ARBA" id="ARBA00023002"/>
    </source>
</evidence>
<evidence type="ECO:0000313" key="4">
    <source>
        <dbReference type="EMBL" id="CAB4839672.1"/>
    </source>
</evidence>
<dbReference type="CDD" id="cd05233">
    <property type="entry name" value="SDR_c"/>
    <property type="match status" value="1"/>
</dbReference>
<comment type="similarity">
    <text evidence="1">Belongs to the short-chain dehydrogenases/reductases (SDR) family.</text>
</comment>